<protein>
    <submittedName>
        <fullName evidence="2">Right handed beta helix region</fullName>
    </submittedName>
</protein>
<dbReference type="STRING" id="1075417.SAMN05421823_101333"/>
<dbReference type="Proteomes" id="UP000198510">
    <property type="component" value="Unassembled WGS sequence"/>
</dbReference>
<evidence type="ECO:0000313" key="2">
    <source>
        <dbReference type="EMBL" id="SDJ88454.1"/>
    </source>
</evidence>
<reference evidence="2 3" key="1">
    <citation type="submission" date="2016-10" db="EMBL/GenBank/DDBJ databases">
        <authorList>
            <person name="de Groot N.N."/>
        </authorList>
    </citation>
    <scope>NUCLEOTIDE SEQUENCE [LARGE SCALE GENOMIC DNA]</scope>
    <source>
        <strain evidence="2 3">DSM 25186</strain>
    </source>
</reference>
<keyword evidence="3" id="KW-1185">Reference proteome</keyword>
<name>A0A1G8XDN1_9BACT</name>
<feature type="domain" description="Right handed beta helix" evidence="1">
    <location>
        <begin position="113"/>
        <end position="216"/>
    </location>
</feature>
<accession>A0A1G8XDN1</accession>
<proteinExistence type="predicted"/>
<evidence type="ECO:0000313" key="3">
    <source>
        <dbReference type="Proteomes" id="UP000198510"/>
    </source>
</evidence>
<dbReference type="EMBL" id="FNFO01000001">
    <property type="protein sequence ID" value="SDJ88454.1"/>
    <property type="molecule type" value="Genomic_DNA"/>
</dbReference>
<gene>
    <name evidence="2" type="ORF">SAMN05421823_101333</name>
</gene>
<evidence type="ECO:0000259" key="1">
    <source>
        <dbReference type="Pfam" id="PF13229"/>
    </source>
</evidence>
<dbReference type="InterPro" id="IPR006626">
    <property type="entry name" value="PbH1"/>
</dbReference>
<dbReference type="InterPro" id="IPR012334">
    <property type="entry name" value="Pectin_lyas_fold"/>
</dbReference>
<dbReference type="InterPro" id="IPR039448">
    <property type="entry name" value="Beta_helix"/>
</dbReference>
<organism evidence="2 3">
    <name type="scientific">Catalinimonas alkaloidigena</name>
    <dbReference type="NCBI Taxonomy" id="1075417"/>
    <lineage>
        <taxon>Bacteria</taxon>
        <taxon>Pseudomonadati</taxon>
        <taxon>Bacteroidota</taxon>
        <taxon>Cytophagia</taxon>
        <taxon>Cytophagales</taxon>
        <taxon>Catalimonadaceae</taxon>
        <taxon>Catalinimonas</taxon>
    </lineage>
</organism>
<sequence length="389" mass="40984">MVLLSLLAACKKENVEPVAEPLTLECDLVAKGESLTLEDRGAGVDYIASCVVNVRGDLTLAPGVVIQFASDAGLRIYEDGSIQAAGTEEKPIVLTGEDQLPGAWKGVISYSADVKNELRHCTIEYAGGGAFNSNGNEAALILWSGTKLRMSDCTITGSAAYGIDATYSNYDVTIDNTTITQCEMPMYISAPIAGHISGGNFTGNATDAIRVLGSKGGHRLVEDQTWKALSAPYRVSAEGDDLQLGAATLTLEPGVTIEFENGTGIQIGESDASSLVAVGSVIAPITFTGVNKVAGSWGGLEFRFTKSPQNRIQNAVIEYAGSAKWPGAIYMWSNPALSVTNTTFRHIGTCVFYDAPKPNYNPGSQTQNPNLGYDSITTESVGGTYCYGG</sequence>
<dbReference type="Pfam" id="PF13229">
    <property type="entry name" value="Beta_helix"/>
    <property type="match status" value="1"/>
</dbReference>
<dbReference type="InterPro" id="IPR011050">
    <property type="entry name" value="Pectin_lyase_fold/virulence"/>
</dbReference>
<dbReference type="SUPFAM" id="SSF51126">
    <property type="entry name" value="Pectin lyase-like"/>
    <property type="match status" value="1"/>
</dbReference>
<dbReference type="Gene3D" id="2.160.20.10">
    <property type="entry name" value="Single-stranded right-handed beta-helix, Pectin lyase-like"/>
    <property type="match status" value="1"/>
</dbReference>
<dbReference type="SMART" id="SM00710">
    <property type="entry name" value="PbH1"/>
    <property type="match status" value="6"/>
</dbReference>
<dbReference type="AlphaFoldDB" id="A0A1G8XDN1"/>